<gene>
    <name evidence="5" type="ORF">Prubr_44100</name>
</gene>
<dbReference type="EMBL" id="AP023359">
    <property type="protein sequence ID" value="BCJ67389.1"/>
    <property type="molecule type" value="Genomic_DNA"/>
</dbReference>
<dbReference type="Pfam" id="PF00293">
    <property type="entry name" value="NUDIX"/>
    <property type="match status" value="1"/>
</dbReference>
<comment type="similarity">
    <text evidence="1 3">Belongs to the Nudix hydrolase family.</text>
</comment>
<dbReference type="PRINTS" id="PR00502">
    <property type="entry name" value="NUDIXFAMILY"/>
</dbReference>
<dbReference type="GO" id="GO:0016787">
    <property type="term" value="F:hydrolase activity"/>
    <property type="evidence" value="ECO:0007669"/>
    <property type="project" value="UniProtKB-KW"/>
</dbReference>
<name>A0A810N5C6_9ACTN</name>
<dbReference type="InterPro" id="IPR020084">
    <property type="entry name" value="NUDIX_hydrolase_CS"/>
</dbReference>
<dbReference type="Proteomes" id="UP000680866">
    <property type="component" value="Chromosome"/>
</dbReference>
<keyword evidence="2 3" id="KW-0378">Hydrolase</keyword>
<accession>A0A810N5C6</accession>
<evidence type="ECO:0000313" key="6">
    <source>
        <dbReference type="Proteomes" id="UP000680866"/>
    </source>
</evidence>
<dbReference type="KEGG" id="pry:Prubr_44100"/>
<evidence type="ECO:0000259" key="4">
    <source>
        <dbReference type="PROSITE" id="PS51462"/>
    </source>
</evidence>
<dbReference type="RefSeq" id="WP_212816728.1">
    <property type="nucleotide sequence ID" value="NZ_AP023359.1"/>
</dbReference>
<sequence>MQSYAVLYEPSGRVLIARKFDLGYFFFEHGVGRVKTAGQVLNGAGKTALPGGKIDPGESIAAAAHREFREETGVDIATAVPTVQVAQHSFGAYGAGYFRVGAAEFDTLAMRIATVTLPAGEQAAAAIRNRTINNYAGIHARFPAAPPSNELQYSFTWDVTDPMDWQQIQQLQHDRDTNWYHAVLVHLRVNLIGVPVY</sequence>
<dbReference type="Gene3D" id="3.90.79.10">
    <property type="entry name" value="Nucleoside Triphosphate Pyrophosphohydrolase"/>
    <property type="match status" value="1"/>
</dbReference>
<dbReference type="InterPro" id="IPR015797">
    <property type="entry name" value="NUDIX_hydrolase-like_dom_sf"/>
</dbReference>
<evidence type="ECO:0000256" key="2">
    <source>
        <dbReference type="ARBA" id="ARBA00022801"/>
    </source>
</evidence>
<keyword evidence="6" id="KW-1185">Reference proteome</keyword>
<organism evidence="5 6">
    <name type="scientific">Polymorphospora rubra</name>
    <dbReference type="NCBI Taxonomy" id="338584"/>
    <lineage>
        <taxon>Bacteria</taxon>
        <taxon>Bacillati</taxon>
        <taxon>Actinomycetota</taxon>
        <taxon>Actinomycetes</taxon>
        <taxon>Micromonosporales</taxon>
        <taxon>Micromonosporaceae</taxon>
        <taxon>Polymorphospora</taxon>
    </lineage>
</organism>
<dbReference type="PROSITE" id="PS51462">
    <property type="entry name" value="NUDIX"/>
    <property type="match status" value="1"/>
</dbReference>
<dbReference type="AlphaFoldDB" id="A0A810N5C6"/>
<evidence type="ECO:0000256" key="3">
    <source>
        <dbReference type="RuleBase" id="RU003476"/>
    </source>
</evidence>
<dbReference type="PROSITE" id="PS00893">
    <property type="entry name" value="NUDIX_BOX"/>
    <property type="match status" value="1"/>
</dbReference>
<evidence type="ECO:0000313" key="5">
    <source>
        <dbReference type="EMBL" id="BCJ67389.1"/>
    </source>
</evidence>
<feature type="domain" description="Nudix hydrolase" evidence="4">
    <location>
        <begin position="1"/>
        <end position="188"/>
    </location>
</feature>
<dbReference type="SUPFAM" id="SSF55811">
    <property type="entry name" value="Nudix"/>
    <property type="match status" value="1"/>
</dbReference>
<proteinExistence type="inferred from homology"/>
<protein>
    <recommendedName>
        <fullName evidence="4">Nudix hydrolase domain-containing protein</fullName>
    </recommendedName>
</protein>
<dbReference type="CDD" id="cd02883">
    <property type="entry name" value="NUDIX_Hydrolase"/>
    <property type="match status" value="1"/>
</dbReference>
<reference evidence="5" key="1">
    <citation type="submission" date="2020-08" db="EMBL/GenBank/DDBJ databases">
        <title>Whole genome shotgun sequence of Polymorphospora rubra NBRC 101157.</title>
        <authorList>
            <person name="Komaki H."/>
            <person name="Tamura T."/>
        </authorList>
    </citation>
    <scope>NUCLEOTIDE SEQUENCE</scope>
    <source>
        <strain evidence="5">NBRC 101157</strain>
    </source>
</reference>
<dbReference type="InterPro" id="IPR020476">
    <property type="entry name" value="Nudix_hydrolase"/>
</dbReference>
<dbReference type="InterPro" id="IPR000086">
    <property type="entry name" value="NUDIX_hydrolase_dom"/>
</dbReference>
<evidence type="ECO:0000256" key="1">
    <source>
        <dbReference type="ARBA" id="ARBA00005582"/>
    </source>
</evidence>